<keyword evidence="11" id="KW-0229">DNA integration</keyword>
<dbReference type="Pfam" id="PF24626">
    <property type="entry name" value="SH3_Tf2-1"/>
    <property type="match status" value="1"/>
</dbReference>
<evidence type="ECO:0000313" key="22">
    <source>
        <dbReference type="Proteomes" id="UP000326396"/>
    </source>
</evidence>
<keyword evidence="22" id="KW-1185">Reference proteome</keyword>
<keyword evidence="3" id="KW-0808">Transferase</keyword>
<dbReference type="Pfam" id="PF17917">
    <property type="entry name" value="RT_RNaseH"/>
    <property type="match status" value="1"/>
</dbReference>
<keyword evidence="16" id="KW-0863">Zinc-finger</keyword>
<proteinExistence type="predicted"/>
<evidence type="ECO:0000256" key="15">
    <source>
        <dbReference type="ARBA" id="ARBA00023172"/>
    </source>
</evidence>
<organism evidence="21 22">
    <name type="scientific">Mikania micrantha</name>
    <name type="common">bitter vine</name>
    <dbReference type="NCBI Taxonomy" id="192012"/>
    <lineage>
        <taxon>Eukaryota</taxon>
        <taxon>Viridiplantae</taxon>
        <taxon>Streptophyta</taxon>
        <taxon>Embryophyta</taxon>
        <taxon>Tracheophyta</taxon>
        <taxon>Spermatophyta</taxon>
        <taxon>Magnoliopsida</taxon>
        <taxon>eudicotyledons</taxon>
        <taxon>Gunneridae</taxon>
        <taxon>Pentapetalae</taxon>
        <taxon>asterids</taxon>
        <taxon>campanulids</taxon>
        <taxon>Asterales</taxon>
        <taxon>Asteraceae</taxon>
        <taxon>Asteroideae</taxon>
        <taxon>Heliantheae alliance</taxon>
        <taxon>Eupatorieae</taxon>
        <taxon>Mikania</taxon>
    </lineage>
</organism>
<dbReference type="GO" id="GO:0006310">
    <property type="term" value="P:DNA recombination"/>
    <property type="evidence" value="ECO:0007669"/>
    <property type="project" value="UniProtKB-KW"/>
</dbReference>
<dbReference type="Pfam" id="PF08284">
    <property type="entry name" value="RVP_2"/>
    <property type="match status" value="1"/>
</dbReference>
<dbReference type="InterPro" id="IPR012337">
    <property type="entry name" value="RNaseH-like_sf"/>
</dbReference>
<evidence type="ECO:0000256" key="14">
    <source>
        <dbReference type="ARBA" id="ARBA00023125"/>
    </source>
</evidence>
<feature type="domain" description="CCHC-type" evidence="18">
    <location>
        <begin position="169"/>
        <end position="185"/>
    </location>
</feature>
<gene>
    <name evidence="21" type="ORF">E3N88_00374</name>
</gene>
<dbReference type="InterPro" id="IPR000477">
    <property type="entry name" value="RT_dom"/>
</dbReference>
<dbReference type="SUPFAM" id="SSF50630">
    <property type="entry name" value="Acid proteases"/>
    <property type="match status" value="1"/>
</dbReference>
<dbReference type="EMBL" id="SZYD01000001">
    <property type="protein sequence ID" value="KAD7477238.1"/>
    <property type="molecule type" value="Genomic_DNA"/>
</dbReference>
<keyword evidence="9" id="KW-0378">Hydrolase</keyword>
<keyword evidence="5" id="KW-0540">Nuclease</keyword>
<dbReference type="InterPro" id="IPR041373">
    <property type="entry name" value="RT_RNaseH"/>
</dbReference>
<keyword evidence="16" id="KW-0862">Zinc</keyword>
<dbReference type="FunFam" id="3.10.10.10:FF:000007">
    <property type="entry name" value="Retrovirus-related Pol polyprotein from transposon 17.6-like Protein"/>
    <property type="match status" value="1"/>
</dbReference>
<dbReference type="FunFam" id="3.10.20.370:FF:000001">
    <property type="entry name" value="Retrovirus-related Pol polyprotein from transposon 17.6-like protein"/>
    <property type="match status" value="1"/>
</dbReference>
<dbReference type="SUPFAM" id="SSF56672">
    <property type="entry name" value="DNA/RNA polymerases"/>
    <property type="match status" value="1"/>
</dbReference>
<keyword evidence="4" id="KW-0548">Nucleotidyltransferase</keyword>
<feature type="domain" description="Reverse transcriptase" evidence="19">
    <location>
        <begin position="440"/>
        <end position="619"/>
    </location>
</feature>
<dbReference type="Pfam" id="PF00078">
    <property type="entry name" value="RVT_1"/>
    <property type="match status" value="1"/>
</dbReference>
<dbReference type="CDD" id="cd01647">
    <property type="entry name" value="RT_LTR"/>
    <property type="match status" value="1"/>
</dbReference>
<feature type="compositionally biased region" description="Basic and acidic residues" evidence="17">
    <location>
        <begin position="84"/>
        <end position="96"/>
    </location>
</feature>
<feature type="region of interest" description="Disordered" evidence="17">
    <location>
        <begin position="1"/>
        <end position="50"/>
    </location>
</feature>
<evidence type="ECO:0000256" key="4">
    <source>
        <dbReference type="ARBA" id="ARBA00022695"/>
    </source>
</evidence>
<evidence type="ECO:0000256" key="13">
    <source>
        <dbReference type="ARBA" id="ARBA00022932"/>
    </source>
</evidence>
<evidence type="ECO:0000259" key="20">
    <source>
        <dbReference type="PROSITE" id="PS50994"/>
    </source>
</evidence>
<evidence type="ECO:0000256" key="6">
    <source>
        <dbReference type="ARBA" id="ARBA00022723"/>
    </source>
</evidence>
<evidence type="ECO:0000256" key="3">
    <source>
        <dbReference type="ARBA" id="ARBA00022679"/>
    </source>
</evidence>
<dbReference type="OrthoDB" id="1738613at2759"/>
<keyword evidence="6" id="KW-0479">Metal-binding</keyword>
<dbReference type="InterPro" id="IPR021109">
    <property type="entry name" value="Peptidase_aspartic_dom_sf"/>
</dbReference>
<evidence type="ECO:0000256" key="11">
    <source>
        <dbReference type="ARBA" id="ARBA00022908"/>
    </source>
</evidence>
<dbReference type="Gene3D" id="3.30.420.10">
    <property type="entry name" value="Ribonuclease H-like superfamily/Ribonuclease H"/>
    <property type="match status" value="1"/>
</dbReference>
<keyword evidence="2" id="KW-0645">Protease</keyword>
<dbReference type="CDD" id="cd00303">
    <property type="entry name" value="retropepsin_like"/>
    <property type="match status" value="1"/>
</dbReference>
<evidence type="ECO:0000256" key="7">
    <source>
        <dbReference type="ARBA" id="ARBA00022750"/>
    </source>
</evidence>
<dbReference type="InterPro" id="IPR001584">
    <property type="entry name" value="Integrase_cat-core"/>
</dbReference>
<evidence type="ECO:0000259" key="19">
    <source>
        <dbReference type="PROSITE" id="PS50878"/>
    </source>
</evidence>
<dbReference type="Gene3D" id="1.10.340.70">
    <property type="match status" value="1"/>
</dbReference>
<dbReference type="InterPro" id="IPR043502">
    <property type="entry name" value="DNA/RNA_pol_sf"/>
</dbReference>
<keyword evidence="7" id="KW-0064">Aspartyl protease</keyword>
<dbReference type="Gene3D" id="3.30.70.270">
    <property type="match status" value="2"/>
</dbReference>
<dbReference type="SUPFAM" id="SSF53098">
    <property type="entry name" value="Ribonuclease H-like"/>
    <property type="match status" value="1"/>
</dbReference>
<dbReference type="GO" id="GO:0003677">
    <property type="term" value="F:DNA binding"/>
    <property type="evidence" value="ECO:0007669"/>
    <property type="project" value="UniProtKB-KW"/>
</dbReference>
<evidence type="ECO:0000256" key="16">
    <source>
        <dbReference type="PROSITE-ProRule" id="PRU00047"/>
    </source>
</evidence>
<feature type="domain" description="CCHC-type" evidence="18">
    <location>
        <begin position="148"/>
        <end position="163"/>
    </location>
</feature>
<dbReference type="InterPro" id="IPR036875">
    <property type="entry name" value="Znf_CCHC_sf"/>
</dbReference>
<keyword evidence="8" id="KW-0255">Endonuclease</keyword>
<evidence type="ECO:0000259" key="18">
    <source>
        <dbReference type="PROSITE" id="PS50158"/>
    </source>
</evidence>
<evidence type="ECO:0000256" key="1">
    <source>
        <dbReference type="ARBA" id="ARBA00012493"/>
    </source>
</evidence>
<dbReference type="GO" id="GO:0003964">
    <property type="term" value="F:RNA-directed DNA polymerase activity"/>
    <property type="evidence" value="ECO:0007669"/>
    <property type="project" value="UniProtKB-KW"/>
</dbReference>
<dbReference type="InterPro" id="IPR056924">
    <property type="entry name" value="SH3_Tf2-1"/>
</dbReference>
<dbReference type="PROSITE" id="PS50878">
    <property type="entry name" value="RT_POL"/>
    <property type="match status" value="1"/>
</dbReference>
<dbReference type="PANTHER" id="PTHR37984:SF5">
    <property type="entry name" value="PROTEIN NYNRIN-LIKE"/>
    <property type="match status" value="1"/>
</dbReference>
<dbReference type="GO" id="GO:0015074">
    <property type="term" value="P:DNA integration"/>
    <property type="evidence" value="ECO:0007669"/>
    <property type="project" value="UniProtKB-KW"/>
</dbReference>
<evidence type="ECO:0000256" key="10">
    <source>
        <dbReference type="ARBA" id="ARBA00022842"/>
    </source>
</evidence>
<dbReference type="PROSITE" id="PS50158">
    <property type="entry name" value="ZF_CCHC"/>
    <property type="match status" value="2"/>
</dbReference>
<dbReference type="InterPro" id="IPR036397">
    <property type="entry name" value="RNaseH_sf"/>
</dbReference>
<feature type="region of interest" description="Disordered" evidence="17">
    <location>
        <begin position="84"/>
        <end position="130"/>
    </location>
</feature>
<feature type="compositionally biased region" description="Basic and acidic residues" evidence="17">
    <location>
        <begin position="118"/>
        <end position="128"/>
    </location>
</feature>
<sequence>MAPKKARTTGGINNKDKAPVDPRKEGFVHTVRDETSETHGHNQENEETRIERLVEARVTAALERLNSAVDLASTVNDDILRAEQQKERAGSKRKFDGGQSEGKSGERRFEAPFTKKGKPNDDKRKDYTSKPTCKRCKKQHFGQCRTPKCLKCHKLGHLAENCRTKRIVKCYGCGEEGHIRPECPKIVGEKNKDNPSKSGAKARAFVMDVGNARDEPEVMTGMFLLDNIYARVLFDTGATRSFVSIAFRHKIERKTSYLPNAYTVELANGEILRSGEIIRNCALELDDHKFTIDLLPIELGSFDVVVGMDWLTKNQAEIICAQKMVRIPLQEGKILVIHGEKPKTALDIISCLKANKCMRKGCQAFLAYVLEANIEKMIEDIPVVSRYQDVFPDELPGIPPPREVEFRIDLIPGAAPVAKSPYRLAPSEMQELMKQLQELLDKGFIRPSFSPWGAPVLFVKKKDGTLRMCIDYRDLNKVTIKNRYPLPRIDDLFDQLQGSSYFSKIDLRSGYHQLRIKEDDVPKTAFRTRYGHYEFLVMPFGLTNAPAIFMDLMNRVCKPYLDKFVIVFIDDILIYSKTKEEHEKHLKLILELLRKEQLYAKFSKCEFWMREVPFLGHIVSEKGIQVDPTKIEAIKNWEAPKTPTEVRQFLGLAGYYRRFIQDFSKVAVPLTLLTHKDKNFEWGEKQREAFELLKHKLCSAPILSLPEGTENFVVYCDASHQGMGCVLMQGNKVIAYASRQLKIHEKNYTTHDLELGAVVFALKIWRHYLYGTKCVVYTGHKSLQHIFDQKILNMRQRRWVELLNDYDCEIRYHPGKANVVADALSRKDRIKPLRVKSLQILVKPNLLEQVKKAQEKVLKNPKDEEVKGIEKTLIRDDNGIWKYNNRLWIPTCDGLRETIMDEAHKSRYSVHPGNDKMYQDLKNEYWWRGMKKHIAQYVEKCLTCSRVKAEHQKPSGYLQQPAIPEWKWEQITMDFVTKLPRTSSGNDAIWVIVDRLTKSAHFLAIKESYSMERLAKLYVDEIVTRHGVPISIISDRDSRFTSRFWQTFQKALGTRLDLSTAYHPQTDGQSERTIQTLEDMLRACILDFGGSWDNHLPLVEFSYNNIYHSSIKAAPFEALYGRKCRSPVCWAEVGDSQQTGPEIVQETTDKVFKIKERLKAARDRQKSYADKRRKPLEFEVGDKVLLKVSPWKGMVRFGRRGKLSPRYVGPFEVISRVGPVAYRLKLPEELSNIHDTFHVSNLRKCLINEELAIPHDEIAIDNKLNFTEEPVEVMDRQEKRLKRSRIPIIKVRWNSKRGPEFTWEREDEMKKKYPHLFDHTTEDNAN</sequence>
<dbReference type="InterPro" id="IPR050951">
    <property type="entry name" value="Retrovirus_Pol_polyprotein"/>
</dbReference>
<evidence type="ECO:0000313" key="21">
    <source>
        <dbReference type="EMBL" id="KAD7477238.1"/>
    </source>
</evidence>
<dbReference type="FunFam" id="3.30.70.270:FF:000026">
    <property type="entry name" value="Transposon Ty3-G Gag-Pol polyprotein"/>
    <property type="match status" value="1"/>
</dbReference>
<keyword evidence="14" id="KW-0238">DNA-binding</keyword>
<dbReference type="GO" id="GO:0004190">
    <property type="term" value="F:aspartic-type endopeptidase activity"/>
    <property type="evidence" value="ECO:0007669"/>
    <property type="project" value="UniProtKB-KW"/>
</dbReference>
<feature type="domain" description="Integrase catalytic" evidence="20">
    <location>
        <begin position="960"/>
        <end position="1123"/>
    </location>
</feature>
<evidence type="ECO:0000256" key="12">
    <source>
        <dbReference type="ARBA" id="ARBA00022918"/>
    </source>
</evidence>
<dbReference type="Gene3D" id="2.40.70.10">
    <property type="entry name" value="Acid Proteases"/>
    <property type="match status" value="1"/>
</dbReference>
<protein>
    <recommendedName>
        <fullName evidence="1">RNA-directed DNA polymerase</fullName>
        <ecNumber evidence="1">2.7.7.49</ecNumber>
    </recommendedName>
</protein>
<dbReference type="InterPro" id="IPR041588">
    <property type="entry name" value="Integrase_H2C2"/>
</dbReference>
<dbReference type="Gene3D" id="3.10.10.10">
    <property type="entry name" value="HIV Type 1 Reverse Transcriptase, subunit A, domain 1"/>
    <property type="match status" value="1"/>
</dbReference>
<dbReference type="GO" id="GO:0008270">
    <property type="term" value="F:zinc ion binding"/>
    <property type="evidence" value="ECO:0007669"/>
    <property type="project" value="UniProtKB-KW"/>
</dbReference>
<dbReference type="Gene3D" id="4.10.60.10">
    <property type="entry name" value="Zinc finger, CCHC-type"/>
    <property type="match status" value="1"/>
</dbReference>
<evidence type="ECO:0000256" key="8">
    <source>
        <dbReference type="ARBA" id="ARBA00022759"/>
    </source>
</evidence>
<dbReference type="PROSITE" id="PS50994">
    <property type="entry name" value="INTEGRASE"/>
    <property type="match status" value="1"/>
</dbReference>
<keyword evidence="15" id="KW-0233">DNA recombination</keyword>
<feature type="compositionally biased region" description="Basic and acidic residues" evidence="17">
    <location>
        <begin position="14"/>
        <end position="50"/>
    </location>
</feature>
<dbReference type="CDD" id="cd09274">
    <property type="entry name" value="RNase_HI_RT_Ty3"/>
    <property type="match status" value="1"/>
</dbReference>
<dbReference type="Proteomes" id="UP000326396">
    <property type="component" value="Linkage Group LG1"/>
</dbReference>
<dbReference type="PANTHER" id="PTHR37984">
    <property type="entry name" value="PROTEIN CBG26694"/>
    <property type="match status" value="1"/>
</dbReference>
<evidence type="ECO:0000256" key="17">
    <source>
        <dbReference type="SAM" id="MobiDB-lite"/>
    </source>
</evidence>
<keyword evidence="10" id="KW-0460">Magnesium</keyword>
<keyword evidence="12" id="KW-0695">RNA-directed DNA polymerase</keyword>
<dbReference type="Pfam" id="PF17921">
    <property type="entry name" value="Integrase_H2C2"/>
    <property type="match status" value="1"/>
</dbReference>
<dbReference type="EC" id="2.7.7.49" evidence="1"/>
<dbReference type="GO" id="GO:0004519">
    <property type="term" value="F:endonuclease activity"/>
    <property type="evidence" value="ECO:0007669"/>
    <property type="project" value="UniProtKB-KW"/>
</dbReference>
<dbReference type="GO" id="GO:0006508">
    <property type="term" value="P:proteolysis"/>
    <property type="evidence" value="ECO:0007669"/>
    <property type="project" value="UniProtKB-KW"/>
</dbReference>
<evidence type="ECO:0000256" key="5">
    <source>
        <dbReference type="ARBA" id="ARBA00022722"/>
    </source>
</evidence>
<accession>A0A5N6Q031</accession>
<keyword evidence="13" id="KW-0239">DNA-directed DNA polymerase</keyword>
<dbReference type="InterPro" id="IPR001878">
    <property type="entry name" value="Znf_CCHC"/>
</dbReference>
<dbReference type="GO" id="GO:0003887">
    <property type="term" value="F:DNA-directed DNA polymerase activity"/>
    <property type="evidence" value="ECO:0007669"/>
    <property type="project" value="UniProtKB-KW"/>
</dbReference>
<dbReference type="SMART" id="SM00343">
    <property type="entry name" value="ZnF_C2HC"/>
    <property type="match status" value="2"/>
</dbReference>
<evidence type="ECO:0000256" key="9">
    <source>
        <dbReference type="ARBA" id="ARBA00022801"/>
    </source>
</evidence>
<dbReference type="FunFam" id="3.30.420.10:FF:000032">
    <property type="entry name" value="Retrovirus-related Pol polyprotein from transposon 297-like Protein"/>
    <property type="match status" value="1"/>
</dbReference>
<dbReference type="InterPro" id="IPR043128">
    <property type="entry name" value="Rev_trsase/Diguanyl_cyclase"/>
</dbReference>
<dbReference type="SUPFAM" id="SSF57756">
    <property type="entry name" value="Retrovirus zinc finger-like domains"/>
    <property type="match status" value="1"/>
</dbReference>
<evidence type="ECO:0000256" key="2">
    <source>
        <dbReference type="ARBA" id="ARBA00022670"/>
    </source>
</evidence>
<comment type="caution">
    <text evidence="21">The sequence shown here is derived from an EMBL/GenBank/DDBJ whole genome shotgun (WGS) entry which is preliminary data.</text>
</comment>
<name>A0A5N6Q031_9ASTR</name>
<reference evidence="21 22" key="1">
    <citation type="submission" date="2019-05" db="EMBL/GenBank/DDBJ databases">
        <title>Mikania micrantha, genome provides insights into the molecular mechanism of rapid growth.</title>
        <authorList>
            <person name="Liu B."/>
        </authorList>
    </citation>
    <scope>NUCLEOTIDE SEQUENCE [LARGE SCALE GENOMIC DNA]</scope>
    <source>
        <strain evidence="21">NLD-2019</strain>
        <tissue evidence="21">Leaf</tissue>
    </source>
</reference>